<dbReference type="RefSeq" id="WP_343071191.1">
    <property type="nucleotide sequence ID" value="NZ_JACHIV010000001.1"/>
</dbReference>
<protein>
    <submittedName>
        <fullName evidence="4">Uncharacterized protein</fullName>
    </submittedName>
</protein>
<feature type="domain" description="Predicted membrane protein YciQ-like C-terminal" evidence="3">
    <location>
        <begin position="288"/>
        <end position="503"/>
    </location>
</feature>
<keyword evidence="5" id="KW-1185">Reference proteome</keyword>
<dbReference type="AlphaFoldDB" id="A0A840NE59"/>
<dbReference type="EMBL" id="JACHIV010000001">
    <property type="protein sequence ID" value="MBB5067502.1"/>
    <property type="molecule type" value="Genomic_DNA"/>
</dbReference>
<keyword evidence="1" id="KW-1133">Transmembrane helix</keyword>
<evidence type="ECO:0000313" key="5">
    <source>
        <dbReference type="Proteomes" id="UP000580474"/>
    </source>
</evidence>
<dbReference type="Pfam" id="PF20990">
    <property type="entry name" value="DUF2207_C"/>
    <property type="match status" value="1"/>
</dbReference>
<keyword evidence="1" id="KW-0472">Membrane</keyword>
<evidence type="ECO:0000313" key="4">
    <source>
        <dbReference type="EMBL" id="MBB5067502.1"/>
    </source>
</evidence>
<dbReference type="Pfam" id="PF09972">
    <property type="entry name" value="DUF2207"/>
    <property type="match status" value="1"/>
</dbReference>
<evidence type="ECO:0000259" key="2">
    <source>
        <dbReference type="Pfam" id="PF09972"/>
    </source>
</evidence>
<name>A0A840NE59_9PSEU</name>
<proteinExistence type="predicted"/>
<dbReference type="InterPro" id="IPR048389">
    <property type="entry name" value="YciQ-like_C"/>
</dbReference>
<accession>A0A840NE59</accession>
<gene>
    <name evidence="4" type="ORF">BJ969_000590</name>
</gene>
<feature type="transmembrane region" description="Helical" evidence="1">
    <location>
        <begin position="426"/>
        <end position="445"/>
    </location>
</feature>
<comment type="caution">
    <text evidence="4">The sequence shown here is derived from an EMBL/GenBank/DDBJ whole genome shotgun (WGS) entry which is preliminary data.</text>
</comment>
<feature type="domain" description="DUF2207" evidence="2">
    <location>
        <begin position="49"/>
        <end position="163"/>
    </location>
</feature>
<organism evidence="4 5">
    <name type="scientific">Saccharopolyspora gloriosae</name>
    <dbReference type="NCBI Taxonomy" id="455344"/>
    <lineage>
        <taxon>Bacteria</taxon>
        <taxon>Bacillati</taxon>
        <taxon>Actinomycetota</taxon>
        <taxon>Actinomycetes</taxon>
        <taxon>Pseudonocardiales</taxon>
        <taxon>Pseudonocardiaceae</taxon>
        <taxon>Saccharopolyspora</taxon>
    </lineage>
</organism>
<reference evidence="4 5" key="1">
    <citation type="submission" date="2020-08" db="EMBL/GenBank/DDBJ databases">
        <title>Sequencing the genomes of 1000 actinobacteria strains.</title>
        <authorList>
            <person name="Klenk H.-P."/>
        </authorList>
    </citation>
    <scope>NUCLEOTIDE SEQUENCE [LARGE SCALE GENOMIC DNA]</scope>
    <source>
        <strain evidence="4 5">DSM 45582</strain>
    </source>
</reference>
<evidence type="ECO:0000259" key="3">
    <source>
        <dbReference type="Pfam" id="PF20990"/>
    </source>
</evidence>
<keyword evidence="1" id="KW-0812">Transmembrane</keyword>
<dbReference type="InterPro" id="IPR018702">
    <property type="entry name" value="DUF2207"/>
</dbReference>
<feature type="transmembrane region" description="Helical" evidence="1">
    <location>
        <begin position="399"/>
        <end position="420"/>
    </location>
</feature>
<evidence type="ECO:0000256" key="1">
    <source>
        <dbReference type="SAM" id="Phobius"/>
    </source>
</evidence>
<dbReference type="Proteomes" id="UP000580474">
    <property type="component" value="Unassembled WGS sequence"/>
</dbReference>
<sequence>MLRKSGLAVLLLVVAALIGLPATGRSVPEPMRPPPAQPVNVLPGTLATDVRVKLQRNGELTVAERITVPDGPPVHRTIPLRQRTGGGIDRVFALSDVRVDGGRIEIGPDAARLTLPPGEVAFDYTVRGTVAGIGDLQEIRWQLSGGWDLPVDRVSASLLVPQVPQDISCLAGPVGGHERCDGFEIDRARQVRVLQFGLAAGERMDLSLRVPAGAVPSNAMTERRFDPAYAFSLTPAVGTGLVGAALLLIGAFGVLRRLRVRDRRMSAAASGPVEVLMTTADGTTAFASPDGVLPGQLGTVADERVDLVDVAATVVDLAVRNYLGIEELDGDWRIARRNATDSGLREHERAVHDLLVGDREQVLVSELAGRNLAPVRDALYADVVADDWFTRRPDAERNLLWWGGVGIAAAGALLTALLALTGPFGLLGAAVVVVGGVLTAAARLVPARTARGSVLAGQIHGLREHLRTASAADVPAVDRETVFSRALPYALVLGESERWLAKFAPPDPGGAPGPHWYAERGAPADLARFREAFPAFAAALCAALGTRRRSPGSPEPVTDDVASR</sequence>
<feature type="transmembrane region" description="Helical" evidence="1">
    <location>
        <begin position="228"/>
        <end position="255"/>
    </location>
</feature>